<accession>A0A7K3WMS0</accession>
<organism evidence="1 2">
    <name type="scientific">Cryomorpha ignava</name>
    <dbReference type="NCBI Taxonomy" id="101383"/>
    <lineage>
        <taxon>Bacteria</taxon>
        <taxon>Pseudomonadati</taxon>
        <taxon>Bacteroidota</taxon>
        <taxon>Flavobacteriia</taxon>
        <taxon>Flavobacteriales</taxon>
        <taxon>Cryomorphaceae</taxon>
        <taxon>Cryomorpha</taxon>
    </lineage>
</organism>
<keyword evidence="1" id="KW-0808">Transferase</keyword>
<reference evidence="1 2" key="1">
    <citation type="submission" date="2020-02" db="EMBL/GenBank/DDBJ databases">
        <title>Out from the shadows clarifying the taxonomy of the family Cryomorphaceae and related taxa by utilizing the GTDB taxonomic framework.</title>
        <authorList>
            <person name="Bowman J.P."/>
        </authorList>
    </citation>
    <scope>NUCLEOTIDE SEQUENCE [LARGE SCALE GENOMIC DNA]</scope>
    <source>
        <strain evidence="1 2">QSSC 1-22</strain>
    </source>
</reference>
<dbReference type="Proteomes" id="UP000486602">
    <property type="component" value="Unassembled WGS sequence"/>
</dbReference>
<protein>
    <submittedName>
        <fullName evidence="1">Nucleotidyl transferase AbiEii/AbiGii toxin family protein</fullName>
    </submittedName>
</protein>
<evidence type="ECO:0000313" key="2">
    <source>
        <dbReference type="Proteomes" id="UP000486602"/>
    </source>
</evidence>
<evidence type="ECO:0000313" key="1">
    <source>
        <dbReference type="EMBL" id="NEN22784.1"/>
    </source>
</evidence>
<gene>
    <name evidence="1" type="ORF">G3O08_04625</name>
</gene>
<keyword evidence="2" id="KW-1185">Reference proteome</keyword>
<dbReference type="InterPro" id="IPR014942">
    <property type="entry name" value="AbiEii"/>
</dbReference>
<proteinExistence type="predicted"/>
<dbReference type="GO" id="GO:0016740">
    <property type="term" value="F:transferase activity"/>
    <property type="evidence" value="ECO:0007669"/>
    <property type="project" value="UniProtKB-KW"/>
</dbReference>
<comment type="caution">
    <text evidence="1">The sequence shown here is derived from an EMBL/GenBank/DDBJ whole genome shotgun (WGS) entry which is preliminary data.</text>
</comment>
<dbReference type="RefSeq" id="WP_163283508.1">
    <property type="nucleotide sequence ID" value="NZ_JAAGVY010000005.1"/>
</dbReference>
<name>A0A7K3WMS0_9FLAO</name>
<dbReference type="EMBL" id="JAAGVY010000005">
    <property type="protein sequence ID" value="NEN22784.1"/>
    <property type="molecule type" value="Genomic_DNA"/>
</dbReference>
<dbReference type="Pfam" id="PF08843">
    <property type="entry name" value="AbiEii"/>
    <property type="match status" value="1"/>
</dbReference>
<sequence>MLYRNTIHPDTFSLLKELQQNPALGDCPLAGGTALALQLGHRISLDLDFFSSRDLNLNEIKKVFESYPTAMELATSKNILTWSINDVKVDVVNYTYPTLRPLIENGGIVLYSMEDIAAMKLEAIKGRGRKRDFYDLYFLLKKFDLAKMLQFNKEKYNRSNMFMVIKSMTFFEDANTDPDVMVPKDTEKVDWELVKKEIIKAVKSI</sequence>
<dbReference type="AlphaFoldDB" id="A0A7K3WMS0"/>